<evidence type="ECO:0000256" key="4">
    <source>
        <dbReference type="ARBA" id="ARBA00022692"/>
    </source>
</evidence>
<comment type="caution">
    <text evidence="14">The sequence shown here is derived from an EMBL/GenBank/DDBJ whole genome shotgun (WGS) entry which is preliminary data.</text>
</comment>
<dbReference type="Gene3D" id="2.40.170.20">
    <property type="entry name" value="TonB-dependent receptor, beta-barrel domain"/>
    <property type="match status" value="1"/>
</dbReference>
<dbReference type="InterPro" id="IPR000531">
    <property type="entry name" value="Beta-barrel_TonB"/>
</dbReference>
<dbReference type="AlphaFoldDB" id="A0A2U0U7M6"/>
<dbReference type="EMBL" id="QENY01000010">
    <property type="protein sequence ID" value="PVX53651.1"/>
    <property type="molecule type" value="Genomic_DNA"/>
</dbReference>
<dbReference type="Pfam" id="PF00593">
    <property type="entry name" value="TonB_dep_Rec_b-barrel"/>
    <property type="match status" value="1"/>
</dbReference>
<keyword evidence="6 10" id="KW-0798">TonB box</keyword>
<evidence type="ECO:0000256" key="8">
    <source>
        <dbReference type="ARBA" id="ARBA00023170"/>
    </source>
</evidence>
<dbReference type="Gene3D" id="2.170.130.10">
    <property type="entry name" value="TonB-dependent receptor, plug domain"/>
    <property type="match status" value="1"/>
</dbReference>
<feature type="domain" description="TonB-dependent receptor plug" evidence="13">
    <location>
        <begin position="80"/>
        <end position="180"/>
    </location>
</feature>
<gene>
    <name evidence="14" type="ORF">C7379_11076</name>
</gene>
<dbReference type="PANTHER" id="PTHR30069">
    <property type="entry name" value="TONB-DEPENDENT OUTER MEMBRANE RECEPTOR"/>
    <property type="match status" value="1"/>
</dbReference>
<comment type="similarity">
    <text evidence="10">Belongs to the TonB-dependent receptor family.</text>
</comment>
<accession>A0A2U0U7M6</accession>
<evidence type="ECO:0000259" key="12">
    <source>
        <dbReference type="Pfam" id="PF00593"/>
    </source>
</evidence>
<organism evidence="14 15">
    <name type="scientific">Hallella colorans</name>
    <dbReference type="NCBI Taxonomy" id="1703337"/>
    <lineage>
        <taxon>Bacteria</taxon>
        <taxon>Pseudomonadati</taxon>
        <taxon>Bacteroidota</taxon>
        <taxon>Bacteroidia</taxon>
        <taxon>Bacteroidales</taxon>
        <taxon>Prevotellaceae</taxon>
        <taxon>Hallella</taxon>
    </lineage>
</organism>
<dbReference type="RefSeq" id="WP_243406735.1">
    <property type="nucleotide sequence ID" value="NZ_QENY01000010.1"/>
</dbReference>
<evidence type="ECO:0000256" key="7">
    <source>
        <dbReference type="ARBA" id="ARBA00023136"/>
    </source>
</evidence>
<keyword evidence="5 11" id="KW-0732">Signal</keyword>
<feature type="domain" description="TonB-dependent receptor-like beta-barrel" evidence="12">
    <location>
        <begin position="329"/>
        <end position="695"/>
    </location>
</feature>
<keyword evidence="9" id="KW-0998">Cell outer membrane</keyword>
<name>A0A2U0U7M6_9BACT</name>
<evidence type="ECO:0000259" key="13">
    <source>
        <dbReference type="Pfam" id="PF07715"/>
    </source>
</evidence>
<keyword evidence="7 10" id="KW-0472">Membrane</keyword>
<dbReference type="InterPro" id="IPR036942">
    <property type="entry name" value="Beta-barrel_TonB_sf"/>
</dbReference>
<protein>
    <submittedName>
        <fullName evidence="14">Iron complex outermembrane receptor protein</fullName>
    </submittedName>
</protein>
<dbReference type="PANTHER" id="PTHR30069:SF29">
    <property type="entry name" value="HEMOGLOBIN AND HEMOGLOBIN-HAPTOGLOBIN-BINDING PROTEIN 1-RELATED"/>
    <property type="match status" value="1"/>
</dbReference>
<dbReference type="GO" id="GO:0015344">
    <property type="term" value="F:siderophore uptake transmembrane transporter activity"/>
    <property type="evidence" value="ECO:0007669"/>
    <property type="project" value="TreeGrafter"/>
</dbReference>
<evidence type="ECO:0000256" key="11">
    <source>
        <dbReference type="SAM" id="SignalP"/>
    </source>
</evidence>
<evidence type="ECO:0000256" key="5">
    <source>
        <dbReference type="ARBA" id="ARBA00022729"/>
    </source>
</evidence>
<evidence type="ECO:0000256" key="9">
    <source>
        <dbReference type="ARBA" id="ARBA00023237"/>
    </source>
</evidence>
<dbReference type="InterPro" id="IPR039426">
    <property type="entry name" value="TonB-dep_rcpt-like"/>
</dbReference>
<feature type="chain" id="PRO_5015421543" evidence="11">
    <location>
        <begin position="27"/>
        <end position="727"/>
    </location>
</feature>
<evidence type="ECO:0000256" key="6">
    <source>
        <dbReference type="ARBA" id="ARBA00023077"/>
    </source>
</evidence>
<dbReference type="Proteomes" id="UP000245870">
    <property type="component" value="Unassembled WGS sequence"/>
</dbReference>
<dbReference type="InterPro" id="IPR012910">
    <property type="entry name" value="Plug_dom"/>
</dbReference>
<evidence type="ECO:0000256" key="3">
    <source>
        <dbReference type="ARBA" id="ARBA00022452"/>
    </source>
</evidence>
<evidence type="ECO:0000313" key="14">
    <source>
        <dbReference type="EMBL" id="PVX53651.1"/>
    </source>
</evidence>
<sequence>MNINVCVRFAVLFVCLHMGCGMRSYAQTVSDVALSDTVAHGHASVSETKKAERKLTNRIKDSLTIAEVVVSSRRKTVSANSVSATMNHEDIVRAMGKSLASMLENTSGLSSIQTGTTVSKPVIHGMYGNRILIMANGARLTGQQWGPDHAPEVDKNGFDRVSVVKGSESVRYGSDALGGIVLMERSRLPYGRDCVHGALTALYGSNGRRYGVVGRAEGTMPWCHDWAWRAQATFENGGDRSTASYLLNNTGTRERDLSVSMGYSRGPWRLEAGYALFWQKIGVMRSAQMGSEELLRERIRLGRPVSVAPFSYAIDYPHQKVAHQTAFAKVYYDGGAMGQLDWQATFQADDRRENRIRRMNHSDIPTVSLHLKSLQNLLTWQRGYRAWKSEAGLQLLNTKNSNERGTGVVPIIPNYAEVAFGAYGVQKYTAEKWGVEAGARFDCQRTEADGYDWTGRRYGGKRHFDNLTFSVGGHCRPATTLTFTSNVGLAWRAPHVYELYSNGNELGSGMFVKGDSTLQSERSLKWVTSAEYATRHLNMRVDGYLQWVSHYIYDEPTRENIVVVSGAYPVFQYKQTGAFIRGVDVDVHIRPWNEVDYRVFTALIWANESQTGNYLPYIPSARLTQQMTYTPRVGDNLRLRLGINHRFVAKQTRFNPDADLVDFTPDAYHLLGFEIGAEWKSEGGQMVELALMGDNVLNKEYKEYTNRSRYYAHDMGRDIRCTLTWKF</sequence>
<keyword evidence="4" id="KW-0812">Transmembrane</keyword>
<dbReference type="GO" id="GO:0009279">
    <property type="term" value="C:cell outer membrane"/>
    <property type="evidence" value="ECO:0007669"/>
    <property type="project" value="UniProtKB-SubCell"/>
</dbReference>
<keyword evidence="2" id="KW-0813">Transport</keyword>
<dbReference type="GO" id="GO:0044718">
    <property type="term" value="P:siderophore transmembrane transport"/>
    <property type="evidence" value="ECO:0007669"/>
    <property type="project" value="TreeGrafter"/>
</dbReference>
<evidence type="ECO:0000256" key="2">
    <source>
        <dbReference type="ARBA" id="ARBA00022448"/>
    </source>
</evidence>
<evidence type="ECO:0000313" key="15">
    <source>
        <dbReference type="Proteomes" id="UP000245870"/>
    </source>
</evidence>
<feature type="signal peptide" evidence="11">
    <location>
        <begin position="1"/>
        <end position="26"/>
    </location>
</feature>
<reference evidence="14 15" key="1">
    <citation type="submission" date="2018-05" db="EMBL/GenBank/DDBJ databases">
        <title>Genomic Encyclopedia of Type Strains, Phase IV (KMG-IV): sequencing the most valuable type-strain genomes for metagenomic binning, comparative biology and taxonomic classification.</title>
        <authorList>
            <person name="Goeker M."/>
        </authorList>
    </citation>
    <scope>NUCLEOTIDE SEQUENCE [LARGE SCALE GENOMIC DNA]</scope>
    <source>
        <strain evidence="14 15">DSM 100333</strain>
    </source>
</reference>
<keyword evidence="15" id="KW-1185">Reference proteome</keyword>
<evidence type="ECO:0000256" key="10">
    <source>
        <dbReference type="RuleBase" id="RU003357"/>
    </source>
</evidence>
<keyword evidence="3" id="KW-1134">Transmembrane beta strand</keyword>
<comment type="subcellular location">
    <subcellularLocation>
        <location evidence="1">Cell outer membrane</location>
        <topology evidence="1">Multi-pass membrane protein</topology>
    </subcellularLocation>
</comment>
<proteinExistence type="inferred from homology"/>
<keyword evidence="8 14" id="KW-0675">Receptor</keyword>
<dbReference type="InterPro" id="IPR037066">
    <property type="entry name" value="Plug_dom_sf"/>
</dbReference>
<dbReference type="SUPFAM" id="SSF56935">
    <property type="entry name" value="Porins"/>
    <property type="match status" value="1"/>
</dbReference>
<dbReference type="Pfam" id="PF07715">
    <property type="entry name" value="Plug"/>
    <property type="match status" value="1"/>
</dbReference>
<evidence type="ECO:0000256" key="1">
    <source>
        <dbReference type="ARBA" id="ARBA00004571"/>
    </source>
</evidence>